<keyword evidence="4" id="KW-0436">Ligase</keyword>
<evidence type="ECO:0000256" key="7">
    <source>
        <dbReference type="ARBA" id="ARBA00022917"/>
    </source>
</evidence>
<evidence type="ECO:0000313" key="17">
    <source>
        <dbReference type="EMBL" id="RKP35286.1"/>
    </source>
</evidence>
<evidence type="ECO:0000256" key="1">
    <source>
        <dbReference type="ARBA" id="ARBA00004305"/>
    </source>
</evidence>
<dbReference type="STRING" id="215637.A0A4P9ZPB6"/>
<dbReference type="InterPro" id="IPR045864">
    <property type="entry name" value="aa-tRNA-synth_II/BPL/LPL"/>
</dbReference>
<keyword evidence="10 17" id="KW-0030">Aminoacyl-tRNA synthetase</keyword>
<dbReference type="PANTHER" id="PTHR11538:SF41">
    <property type="entry name" value="PHENYLALANINE--TRNA LIGASE, MITOCHONDRIAL"/>
    <property type="match status" value="1"/>
</dbReference>
<accession>A0A4P9ZPB6</accession>
<feature type="domain" description="FDX-ACB" evidence="16">
    <location>
        <begin position="391"/>
        <end position="501"/>
    </location>
</feature>
<evidence type="ECO:0000256" key="5">
    <source>
        <dbReference type="ARBA" id="ARBA00022741"/>
    </source>
</evidence>
<keyword evidence="8" id="KW-0809">Transit peptide</keyword>
<keyword evidence="6" id="KW-0067">ATP-binding</keyword>
<dbReference type="Pfam" id="PF03147">
    <property type="entry name" value="FDX-ACB"/>
    <property type="match status" value="1"/>
</dbReference>
<comment type="similarity">
    <text evidence="2">Belongs to the class-II aminoacyl-tRNA synthetase family.</text>
</comment>
<evidence type="ECO:0000256" key="12">
    <source>
        <dbReference type="ARBA" id="ARBA00049255"/>
    </source>
</evidence>
<comment type="function">
    <text evidence="13">Is responsible for the charging of tRNA(Phe) with phenylalanine in mitochondrial translation.</text>
</comment>
<evidence type="ECO:0000256" key="8">
    <source>
        <dbReference type="ARBA" id="ARBA00022946"/>
    </source>
</evidence>
<protein>
    <recommendedName>
        <fullName evidence="14">Phenylalanine--tRNA ligase, mitochondrial</fullName>
        <ecNumber evidence="3">6.1.1.20</ecNumber>
    </recommendedName>
    <alternativeName>
        <fullName evidence="11">Phenylalanyl-tRNA synthetase</fullName>
    </alternativeName>
</protein>
<evidence type="ECO:0000259" key="16">
    <source>
        <dbReference type="PROSITE" id="PS51447"/>
    </source>
</evidence>
<dbReference type="Gene3D" id="3.30.930.10">
    <property type="entry name" value="Bira Bifunctional Protein, Domain 2"/>
    <property type="match status" value="1"/>
</dbReference>
<dbReference type="GO" id="GO:0005524">
    <property type="term" value="F:ATP binding"/>
    <property type="evidence" value="ECO:0007669"/>
    <property type="project" value="UniProtKB-KW"/>
</dbReference>
<proteinExistence type="inferred from homology"/>
<dbReference type="Pfam" id="PF01409">
    <property type="entry name" value="tRNA-synt_2d"/>
    <property type="match status" value="2"/>
</dbReference>
<evidence type="ECO:0000256" key="13">
    <source>
        <dbReference type="ARBA" id="ARBA00057761"/>
    </source>
</evidence>
<evidence type="ECO:0000256" key="11">
    <source>
        <dbReference type="ARBA" id="ARBA00031194"/>
    </source>
</evidence>
<dbReference type="PANTHER" id="PTHR11538">
    <property type="entry name" value="PHENYLALANYL-TRNA SYNTHETASE"/>
    <property type="match status" value="1"/>
</dbReference>
<evidence type="ECO:0000259" key="15">
    <source>
        <dbReference type="PROSITE" id="PS50862"/>
    </source>
</evidence>
<evidence type="ECO:0000256" key="6">
    <source>
        <dbReference type="ARBA" id="ARBA00022840"/>
    </source>
</evidence>
<dbReference type="PROSITE" id="PS50862">
    <property type="entry name" value="AA_TRNA_LIGASE_II"/>
    <property type="match status" value="1"/>
</dbReference>
<dbReference type="Gene3D" id="3.30.70.380">
    <property type="entry name" value="Ferrodoxin-fold anticodon-binding domain"/>
    <property type="match status" value="1"/>
</dbReference>
<dbReference type="GO" id="GO:0006432">
    <property type="term" value="P:phenylalanyl-tRNA aminoacylation"/>
    <property type="evidence" value="ECO:0007669"/>
    <property type="project" value="InterPro"/>
</dbReference>
<evidence type="ECO:0000256" key="3">
    <source>
        <dbReference type="ARBA" id="ARBA00012814"/>
    </source>
</evidence>
<evidence type="ECO:0000313" key="18">
    <source>
        <dbReference type="Proteomes" id="UP000268162"/>
    </source>
</evidence>
<gene>
    <name evidence="17" type="ORF">BJ085DRAFT_36477</name>
</gene>
<dbReference type="SMART" id="SM00896">
    <property type="entry name" value="FDX-ACB"/>
    <property type="match status" value="1"/>
</dbReference>
<evidence type="ECO:0000256" key="2">
    <source>
        <dbReference type="ARBA" id="ARBA00008226"/>
    </source>
</evidence>
<dbReference type="NCBIfam" id="TIGR00469">
    <property type="entry name" value="pheS_mito"/>
    <property type="match status" value="1"/>
</dbReference>
<dbReference type="AlphaFoldDB" id="A0A4P9ZPB6"/>
<dbReference type="FunFam" id="3.30.930.10:FF:000053">
    <property type="entry name" value="Phenylalanyl-tRNA synthetase mitochondrial"/>
    <property type="match status" value="1"/>
</dbReference>
<dbReference type="SUPFAM" id="SSF54991">
    <property type="entry name" value="Anticodon-binding domain of PheRS"/>
    <property type="match status" value="1"/>
</dbReference>
<keyword evidence="9" id="KW-0496">Mitochondrion</keyword>
<dbReference type="EMBL" id="ML002911">
    <property type="protein sequence ID" value="RKP35286.1"/>
    <property type="molecule type" value="Genomic_DNA"/>
</dbReference>
<evidence type="ECO:0000256" key="9">
    <source>
        <dbReference type="ARBA" id="ARBA00023128"/>
    </source>
</evidence>
<dbReference type="OrthoDB" id="4457at2759"/>
<dbReference type="Proteomes" id="UP000268162">
    <property type="component" value="Unassembled WGS sequence"/>
</dbReference>
<dbReference type="InterPro" id="IPR004530">
    <property type="entry name" value="Phe-tRNA-synth_IIc_mito"/>
</dbReference>
<comment type="catalytic activity">
    <reaction evidence="12">
        <text>tRNA(Phe) + L-phenylalanine + ATP = L-phenylalanyl-tRNA(Phe) + AMP + diphosphate + H(+)</text>
        <dbReference type="Rhea" id="RHEA:19413"/>
        <dbReference type="Rhea" id="RHEA-COMP:9668"/>
        <dbReference type="Rhea" id="RHEA-COMP:9699"/>
        <dbReference type="ChEBI" id="CHEBI:15378"/>
        <dbReference type="ChEBI" id="CHEBI:30616"/>
        <dbReference type="ChEBI" id="CHEBI:33019"/>
        <dbReference type="ChEBI" id="CHEBI:58095"/>
        <dbReference type="ChEBI" id="CHEBI:78442"/>
        <dbReference type="ChEBI" id="CHEBI:78531"/>
        <dbReference type="ChEBI" id="CHEBI:456215"/>
        <dbReference type="EC" id="6.1.1.20"/>
    </reaction>
</comment>
<dbReference type="PROSITE" id="PS51447">
    <property type="entry name" value="FDX_ACB"/>
    <property type="match status" value="1"/>
</dbReference>
<dbReference type="EC" id="6.1.1.20" evidence="3"/>
<dbReference type="InterPro" id="IPR006195">
    <property type="entry name" value="aa-tRNA-synth_II"/>
</dbReference>
<dbReference type="GO" id="GO:0004826">
    <property type="term" value="F:phenylalanine-tRNA ligase activity"/>
    <property type="evidence" value="ECO:0007669"/>
    <property type="project" value="UniProtKB-EC"/>
</dbReference>
<dbReference type="SUPFAM" id="SSF55681">
    <property type="entry name" value="Class II aaRS and biotin synthetases"/>
    <property type="match status" value="1"/>
</dbReference>
<comment type="subcellular location">
    <subcellularLocation>
        <location evidence="1">Mitochondrion matrix</location>
    </subcellularLocation>
</comment>
<keyword evidence="18" id="KW-1185">Reference proteome</keyword>
<evidence type="ECO:0000256" key="14">
    <source>
        <dbReference type="ARBA" id="ARBA00073229"/>
    </source>
</evidence>
<keyword evidence="5" id="KW-0547">Nucleotide-binding</keyword>
<sequence>MLTLSLRCCSARWASRAPSVPMGTTLRSRPFASGLVRWSNSAPISPVSSDSSSTITVFDKEYPRDDYTNVTPSILARTQRRLHLNPAHPLGILTHIIYDHFPHFKRHDALSPVVSTHANFDSLLFPPDHPGRSRHDAYYVNRTTMLRSHTSAHEVEVMRDHGHRAFFVAADVYRRDEIDATHYPVFHQIEGVRTFSPTELSDGTLTREIAEMQAFIDRTGITRTSEEPAVRDNPPRLQPEHHSARAADVALVLEHLKTSLNYWVAAIFSRIAHPSSSSSSSSSSASTTAVAPEPIEVRWIEGSFPHTTPSFEIEIKYQGQWLEVCGCGIIQQAMLKAGGISDHIGWAVGFGLERLAMVLFNIPDIRLFWSEDPRFLDQFQPGRINRFVPYSKYPPCLKDISFWLPEPTHPTATTTDPDATAVAGTEFHENDFMELVREIAQDLVEDVKLVDSFKHPKTGRMSHCYRIVYRSMDRSVTNEEINVIQEEVRTRVANQLGLALR</sequence>
<reference evidence="18" key="1">
    <citation type="journal article" date="2018" name="Nat. Microbiol.">
        <title>Leveraging single-cell genomics to expand the fungal tree of life.</title>
        <authorList>
            <person name="Ahrendt S.R."/>
            <person name="Quandt C.A."/>
            <person name="Ciobanu D."/>
            <person name="Clum A."/>
            <person name="Salamov A."/>
            <person name="Andreopoulos B."/>
            <person name="Cheng J.F."/>
            <person name="Woyke T."/>
            <person name="Pelin A."/>
            <person name="Henrissat B."/>
            <person name="Reynolds N.K."/>
            <person name="Benny G.L."/>
            <person name="Smith M.E."/>
            <person name="James T.Y."/>
            <person name="Grigoriev I.V."/>
        </authorList>
    </citation>
    <scope>NUCLEOTIDE SEQUENCE [LARGE SCALE GENOMIC DNA]</scope>
    <source>
        <strain evidence="18">RSA 468</strain>
    </source>
</reference>
<keyword evidence="7" id="KW-0648">Protein biosynthesis</keyword>
<evidence type="ECO:0000256" key="10">
    <source>
        <dbReference type="ARBA" id="ARBA00023146"/>
    </source>
</evidence>
<feature type="domain" description="Aminoacyl-transfer RNA synthetases class-II family profile" evidence="15">
    <location>
        <begin position="170"/>
        <end position="389"/>
    </location>
</feature>
<dbReference type="InterPro" id="IPR005121">
    <property type="entry name" value="Fdx_antiC-bd"/>
</dbReference>
<dbReference type="GO" id="GO:0000049">
    <property type="term" value="F:tRNA binding"/>
    <property type="evidence" value="ECO:0007669"/>
    <property type="project" value="InterPro"/>
</dbReference>
<dbReference type="InterPro" id="IPR002319">
    <property type="entry name" value="Phenylalanyl-tRNA_Synthase"/>
</dbReference>
<name>A0A4P9ZPB6_9FUNG</name>
<dbReference type="InterPro" id="IPR036690">
    <property type="entry name" value="Fdx_antiC-bd_sf"/>
</dbReference>
<dbReference type="GO" id="GO:0005759">
    <property type="term" value="C:mitochondrial matrix"/>
    <property type="evidence" value="ECO:0007669"/>
    <property type="project" value="UniProtKB-SubCell"/>
</dbReference>
<dbReference type="FunFam" id="3.30.70.380:FF:000002">
    <property type="entry name" value="phenylalanine--tRNA ligase, mitochondrial"/>
    <property type="match status" value="1"/>
</dbReference>
<evidence type="ECO:0000256" key="4">
    <source>
        <dbReference type="ARBA" id="ARBA00022598"/>
    </source>
</evidence>
<organism evidence="17 18">
    <name type="scientific">Dimargaris cristalligena</name>
    <dbReference type="NCBI Taxonomy" id="215637"/>
    <lineage>
        <taxon>Eukaryota</taxon>
        <taxon>Fungi</taxon>
        <taxon>Fungi incertae sedis</taxon>
        <taxon>Zoopagomycota</taxon>
        <taxon>Kickxellomycotina</taxon>
        <taxon>Dimargaritomycetes</taxon>
        <taxon>Dimargaritales</taxon>
        <taxon>Dimargaritaceae</taxon>
        <taxon>Dimargaris</taxon>
    </lineage>
</organism>